<reference evidence="3 4" key="1">
    <citation type="submission" date="2016-12" db="EMBL/GenBank/DDBJ databases">
        <authorList>
            <person name="Song W.-J."/>
            <person name="Kurnit D.M."/>
        </authorList>
    </citation>
    <scope>NUCLEOTIDE SEQUENCE [LARGE SCALE GENOMIC DNA]</scope>
    <source>
        <strain evidence="3 4">IMCC3135</strain>
    </source>
</reference>
<dbReference type="InterPro" id="IPR050490">
    <property type="entry name" value="Bact_solute-bd_prot1"/>
</dbReference>
<dbReference type="PANTHER" id="PTHR43649">
    <property type="entry name" value="ARABINOSE-BINDING PROTEIN-RELATED"/>
    <property type="match status" value="1"/>
</dbReference>
<evidence type="ECO:0000256" key="2">
    <source>
        <dbReference type="SAM" id="SignalP"/>
    </source>
</evidence>
<evidence type="ECO:0000313" key="4">
    <source>
        <dbReference type="Proteomes" id="UP000250079"/>
    </source>
</evidence>
<dbReference type="GO" id="GO:0042597">
    <property type="term" value="C:periplasmic space"/>
    <property type="evidence" value="ECO:0007669"/>
    <property type="project" value="UniProtKB-SubCell"/>
</dbReference>
<organism evidence="3 4">
    <name type="scientific">Granulosicoccus antarcticus IMCC3135</name>
    <dbReference type="NCBI Taxonomy" id="1192854"/>
    <lineage>
        <taxon>Bacteria</taxon>
        <taxon>Pseudomonadati</taxon>
        <taxon>Pseudomonadota</taxon>
        <taxon>Gammaproteobacteria</taxon>
        <taxon>Chromatiales</taxon>
        <taxon>Granulosicoccaceae</taxon>
        <taxon>Granulosicoccus</taxon>
    </lineage>
</organism>
<dbReference type="Proteomes" id="UP000250079">
    <property type="component" value="Chromosome"/>
</dbReference>
<proteinExistence type="predicted"/>
<dbReference type="PANTHER" id="PTHR43649:SF33">
    <property type="entry name" value="POLYGALACTURONAN_RHAMNOGALACTURONAN-BINDING PROTEIN YTCQ"/>
    <property type="match status" value="1"/>
</dbReference>
<dbReference type="EMBL" id="CP018632">
    <property type="protein sequence ID" value="ASJ74039.1"/>
    <property type="molecule type" value="Genomic_DNA"/>
</dbReference>
<feature type="signal peptide" evidence="2">
    <location>
        <begin position="1"/>
        <end position="25"/>
    </location>
</feature>
<dbReference type="AlphaFoldDB" id="A0A2Z2NS05"/>
<dbReference type="Gene3D" id="3.40.190.10">
    <property type="entry name" value="Periplasmic binding protein-like II"/>
    <property type="match status" value="2"/>
</dbReference>
<name>A0A2Z2NS05_9GAMM</name>
<keyword evidence="4" id="KW-1185">Reference proteome</keyword>
<keyword evidence="1 2" id="KW-0732">Signal</keyword>
<gene>
    <name evidence="3" type="primary">lipO</name>
    <name evidence="3" type="ORF">IMCC3135_19800</name>
</gene>
<sequence length="517" mass="58715">MILKKLPLVAAMAATMGLCNPPLWAADDYKVTDKPLTLDIHFHSGDKIVYNNDWPVEKRAAELTGISLNGVASMATQKSADAFNLMIASGEIADIVGGNRLRDGFNQYGQEGAFLPLNDLIDEHAPNIKAFFESRPEIKAAISAADGNLYYIPYLPEGDFGRMYFIRQDWLDTLKLEVPETIDDLYKVLTAFRNDDPNGNGKTDEIPFLSRDWEEIVRLVIFWDARTTGSDTFHDYYVKDGKITHGYTEEAYKTGMTNLAKWYKEGLIDPEFFTRGKRSREVLFGSDVGGMTHDWYPSTTSFNDSLADKVEGFNLQAMAPPASPSGRKLEEHRVIPVKPDGWAIGYTNEHPVETIKYFDFWFSDVGRRLSNFGVEGEQYDMVDGKPIYKPEILNGSDPVNAQMWNIGAQIPKGFHQDFEYQVQWTNQMGLDAIALYEAGDYLTEQFLGVSMNPEEQNVYDKYQQNMLTYMLEMQQIWILGSEDVGEGWDDYQEKLEKLGYSKVIEAMQSAYDRQYGG</sequence>
<keyword evidence="3" id="KW-0449">Lipoprotein</keyword>
<dbReference type="KEGG" id="gai:IMCC3135_19800"/>
<evidence type="ECO:0000313" key="3">
    <source>
        <dbReference type="EMBL" id="ASJ74039.1"/>
    </source>
</evidence>
<dbReference type="OrthoDB" id="3225049at2"/>
<accession>A0A2Z2NS05</accession>
<dbReference type="SUPFAM" id="SSF53850">
    <property type="entry name" value="Periplasmic binding protein-like II"/>
    <property type="match status" value="1"/>
</dbReference>
<feature type="chain" id="PRO_5016398756" evidence="2">
    <location>
        <begin position="26"/>
        <end position="517"/>
    </location>
</feature>
<evidence type="ECO:0000256" key="1">
    <source>
        <dbReference type="ARBA" id="ARBA00022729"/>
    </source>
</evidence>
<protein>
    <submittedName>
        <fullName evidence="3">Lipoprotein LipO</fullName>
    </submittedName>
</protein>
<dbReference type="RefSeq" id="WP_088919131.1">
    <property type="nucleotide sequence ID" value="NZ_CP018632.1"/>
</dbReference>